<evidence type="ECO:0000313" key="1">
    <source>
        <dbReference type="EMBL" id="PRY75422.1"/>
    </source>
</evidence>
<name>A0A2T0VV51_9RHOB</name>
<keyword evidence="2" id="KW-1185">Reference proteome</keyword>
<organism evidence="1 2">
    <name type="scientific">Yoonia maritima</name>
    <dbReference type="NCBI Taxonomy" id="1435347"/>
    <lineage>
        <taxon>Bacteria</taxon>
        <taxon>Pseudomonadati</taxon>
        <taxon>Pseudomonadota</taxon>
        <taxon>Alphaproteobacteria</taxon>
        <taxon>Rhodobacterales</taxon>
        <taxon>Paracoccaceae</taxon>
        <taxon>Yoonia</taxon>
    </lineage>
</organism>
<reference evidence="1 2" key="1">
    <citation type="submission" date="2018-03" db="EMBL/GenBank/DDBJ databases">
        <title>Genomic Encyclopedia of Archaeal and Bacterial Type Strains, Phase II (KMG-II): from individual species to whole genera.</title>
        <authorList>
            <person name="Goeker M."/>
        </authorList>
    </citation>
    <scope>NUCLEOTIDE SEQUENCE [LARGE SCALE GENOMIC DNA]</scope>
    <source>
        <strain evidence="1 2">DSM 101533</strain>
    </source>
</reference>
<evidence type="ECO:0000313" key="2">
    <source>
        <dbReference type="Proteomes" id="UP000238007"/>
    </source>
</evidence>
<accession>A0A2T0VV51</accession>
<evidence type="ECO:0008006" key="3">
    <source>
        <dbReference type="Google" id="ProtNLM"/>
    </source>
</evidence>
<protein>
    <recommendedName>
        <fullName evidence="3">TniQ protein</fullName>
    </recommendedName>
</protein>
<dbReference type="EMBL" id="PVTP01000012">
    <property type="protein sequence ID" value="PRY75422.1"/>
    <property type="molecule type" value="Genomic_DNA"/>
</dbReference>
<proteinExistence type="predicted"/>
<dbReference type="AlphaFoldDB" id="A0A2T0VV51"/>
<gene>
    <name evidence="1" type="ORF">CLV80_1129</name>
</gene>
<dbReference type="Proteomes" id="UP000238007">
    <property type="component" value="Unassembled WGS sequence"/>
</dbReference>
<sequence length="442" mass="48977">MVSAPTAVDAHSIRSFSGNTEAFWLSDCDAYALSRASERLGCAIEDIRSAKYLDRSELARLADVGFAALLKGPDNLRATLVDLVKQRGRSGTRRVFGVFFNLMEGKMGQAMPAVRRVLREVILENFVINPGDMLLGKLCSERRFHSLQSAADQTGVHPTKVASVLTAAGLMARDIEGKFTQIEAKRAEAMLRRLSSAVLTRDALKFLGLPWRHLMSLQNAEVISPINPACGGQYMYCRHELSSLRDAMCQNGHDIGLERAGLVPIYKAANQSVCGVAEVVKLLISGRLKKVGLAHGVPSFDAIRVDPAEVFEALPRYDAVAKAMTRDDLLKQFGVCGATVAFLLREGCFDEFRARCPKSRKIRSYVTKTSVDQFSHEYVSLRNLAREQQVSGRVLSYRLKNTEILELPVPSNCRGRFFRRSDVLALLGAPKPESLRKDRRTN</sequence>
<comment type="caution">
    <text evidence="1">The sequence shown here is derived from an EMBL/GenBank/DDBJ whole genome shotgun (WGS) entry which is preliminary data.</text>
</comment>